<dbReference type="EMBL" id="JAGKHQ010001843">
    <property type="protein sequence ID" value="KAG7453565.1"/>
    <property type="molecule type" value="Genomic_DNA"/>
</dbReference>
<evidence type="ECO:0000313" key="2">
    <source>
        <dbReference type="EMBL" id="KAG7453565.1"/>
    </source>
</evidence>
<feature type="region of interest" description="Disordered" evidence="1">
    <location>
        <begin position="14"/>
        <end position="38"/>
    </location>
</feature>
<proteinExistence type="predicted"/>
<dbReference type="Proteomes" id="UP000693946">
    <property type="component" value="Unassembled WGS sequence"/>
</dbReference>
<sequence>MSRVCQQVNTCPSTTVKHTQRQETERERDSGVAAESHIQTDTQCVHVMSTYVQVSDEDEDDDDDDDEQPEVKAYPRHYTITCPSAYSGLCVQVRRLSPQTAAILRRYLQSRITAKRRKRTKRAGSCVSRETLAHSQRLCANAYKRTNAPINGSFDGGRGRSYLPINQSASLHNPDQQPRLQIDPFCLLLVYRCVKLTVPRRRATGNQATRPSKCDMKWKKLE</sequence>
<evidence type="ECO:0000313" key="3">
    <source>
        <dbReference type="Proteomes" id="UP000693946"/>
    </source>
</evidence>
<comment type="caution">
    <text evidence="2">The sequence shown here is derived from an EMBL/GenBank/DDBJ whole genome shotgun (WGS) entry which is preliminary data.</text>
</comment>
<accession>A0AAV6P9Y7</accession>
<dbReference type="AlphaFoldDB" id="A0AAV6P9Y7"/>
<reference evidence="2 3" key="1">
    <citation type="journal article" date="2021" name="Sci. Rep.">
        <title>Chromosome anchoring in Senegalese sole (Solea senegalensis) reveals sex-associated markers and genome rearrangements in flatfish.</title>
        <authorList>
            <person name="Guerrero-Cozar I."/>
            <person name="Gomez-Garrido J."/>
            <person name="Berbel C."/>
            <person name="Martinez-Blanch J.F."/>
            <person name="Alioto T."/>
            <person name="Claros M.G."/>
            <person name="Gagnaire P.A."/>
            <person name="Manchado M."/>
        </authorList>
    </citation>
    <scope>NUCLEOTIDE SEQUENCE [LARGE SCALE GENOMIC DNA]</scope>
    <source>
        <strain evidence="2">Sse05_10M</strain>
    </source>
</reference>
<feature type="compositionally biased region" description="Basic and acidic residues" evidence="1">
    <location>
        <begin position="20"/>
        <end position="30"/>
    </location>
</feature>
<gene>
    <name evidence="2" type="ORF">JOB18_026327</name>
</gene>
<name>A0AAV6P9Y7_SOLSE</name>
<organism evidence="2 3">
    <name type="scientific">Solea senegalensis</name>
    <name type="common">Senegalese sole</name>
    <dbReference type="NCBI Taxonomy" id="28829"/>
    <lineage>
        <taxon>Eukaryota</taxon>
        <taxon>Metazoa</taxon>
        <taxon>Chordata</taxon>
        <taxon>Craniata</taxon>
        <taxon>Vertebrata</taxon>
        <taxon>Euteleostomi</taxon>
        <taxon>Actinopterygii</taxon>
        <taxon>Neopterygii</taxon>
        <taxon>Teleostei</taxon>
        <taxon>Neoteleostei</taxon>
        <taxon>Acanthomorphata</taxon>
        <taxon>Carangaria</taxon>
        <taxon>Pleuronectiformes</taxon>
        <taxon>Pleuronectoidei</taxon>
        <taxon>Soleidae</taxon>
        <taxon>Solea</taxon>
    </lineage>
</organism>
<protein>
    <submittedName>
        <fullName evidence="2">Uncharacterized protein</fullName>
    </submittedName>
</protein>
<evidence type="ECO:0000256" key="1">
    <source>
        <dbReference type="SAM" id="MobiDB-lite"/>
    </source>
</evidence>
<keyword evidence="3" id="KW-1185">Reference proteome</keyword>